<dbReference type="InterPro" id="IPR010982">
    <property type="entry name" value="Lambda_DNA-bd_dom_sf"/>
</dbReference>
<dbReference type="Proteomes" id="UP000233750">
    <property type="component" value="Unassembled WGS sequence"/>
</dbReference>
<dbReference type="AlphaFoldDB" id="A0A2N3WA43"/>
<dbReference type="OrthoDB" id="4522476at2"/>
<dbReference type="GO" id="GO:0003677">
    <property type="term" value="F:DNA binding"/>
    <property type="evidence" value="ECO:0007669"/>
    <property type="project" value="InterPro"/>
</dbReference>
<comment type="caution">
    <text evidence="2">The sequence shown here is derived from an EMBL/GenBank/DDBJ whole genome shotgun (WGS) entry which is preliminary data.</text>
</comment>
<dbReference type="SUPFAM" id="SSF47413">
    <property type="entry name" value="lambda repressor-like DNA-binding domains"/>
    <property type="match status" value="1"/>
</dbReference>
<keyword evidence="3" id="KW-1185">Reference proteome</keyword>
<evidence type="ECO:0000313" key="2">
    <source>
        <dbReference type="EMBL" id="PKV90753.1"/>
    </source>
</evidence>
<proteinExistence type="predicted"/>
<accession>A0A8E1W8P4</accession>
<dbReference type="EMBL" id="JACJHR010000115">
    <property type="protein sequence ID" value="MBB2505662.1"/>
    <property type="molecule type" value="Genomic_DNA"/>
</dbReference>
<dbReference type="Proteomes" id="UP000550260">
    <property type="component" value="Unassembled WGS sequence"/>
</dbReference>
<evidence type="ECO:0000313" key="4">
    <source>
        <dbReference type="Proteomes" id="UP000550260"/>
    </source>
</evidence>
<gene>
    <name evidence="2" type="ORF">ATK30_1503</name>
    <name evidence="1" type="ORF">H5411_41905</name>
</gene>
<organism evidence="2 3">
    <name type="scientific">Amycolatopsis echigonensis</name>
    <dbReference type="NCBI Taxonomy" id="2576905"/>
    <lineage>
        <taxon>Bacteria</taxon>
        <taxon>Bacillati</taxon>
        <taxon>Actinomycetota</taxon>
        <taxon>Actinomycetes</taxon>
        <taxon>Pseudonocardiales</taxon>
        <taxon>Pseudonocardiaceae</taxon>
        <taxon>Amycolatopsis</taxon>
    </lineage>
</organism>
<dbReference type="RefSeq" id="WP_101434920.1">
    <property type="nucleotide sequence ID" value="NZ_JACJHR010000115.1"/>
</dbReference>
<accession>A0A2N3WA43</accession>
<protein>
    <submittedName>
        <fullName evidence="1">XRE family transcriptional regulator</fullName>
    </submittedName>
</protein>
<reference evidence="1 4" key="2">
    <citation type="submission" date="2020-08" db="EMBL/GenBank/DDBJ databases">
        <title>Amycolatopsis echigonensis JCM 21831.</title>
        <authorList>
            <person name="Tedsree N."/>
            <person name="Kuncharoen N."/>
            <person name="Likhitwitayawuid K."/>
            <person name="Tanasupawat S."/>
        </authorList>
    </citation>
    <scope>NUCLEOTIDE SEQUENCE [LARGE SCALE GENOMIC DNA]</scope>
    <source>
        <strain evidence="1 4">JCM 21831</strain>
    </source>
</reference>
<evidence type="ECO:0000313" key="3">
    <source>
        <dbReference type="Proteomes" id="UP000233750"/>
    </source>
</evidence>
<dbReference type="EMBL" id="PJMY01000003">
    <property type="protein sequence ID" value="PKV90753.1"/>
    <property type="molecule type" value="Genomic_DNA"/>
</dbReference>
<sequence length="281" mass="30647">MAEPKPRGGPLALPDWAWRRTDVRDALEGRDIGGLLQAVQRYTGASQSRIAVAVGLLQGRVSEIVRGSRTVTALELFERIADGLEMPDDARMLLGLAPVHPAGLDHLGASGRAEILAVFPSQSRARPEIEQRAGEATEIDVLAVRGLGLLGMNDSLLRTHVRRRAASVRVLLLDPDGEAAERRAAEIDEKPGSFSAGIRLSIELLHDLADEGAEVEAYTYDVLPTWRVIGLDSTLFVSAFGNSHEGHTSPMYKITGSPHGALHRGFRRFMDELRRTARRVV</sequence>
<name>A0A2N3WA43_9PSEU</name>
<evidence type="ECO:0000313" key="1">
    <source>
        <dbReference type="EMBL" id="MBB2505662.1"/>
    </source>
</evidence>
<reference evidence="2 3" key="1">
    <citation type="submission" date="2017-12" db="EMBL/GenBank/DDBJ databases">
        <title>Sequencing the genomes of 1000 Actinobacteria strains.</title>
        <authorList>
            <person name="Klenk H.-P."/>
        </authorList>
    </citation>
    <scope>NUCLEOTIDE SEQUENCE [LARGE SCALE GENOMIC DNA]</scope>
    <source>
        <strain evidence="2 3">DSM 45165</strain>
    </source>
</reference>